<dbReference type="EMBL" id="FOGO01000007">
    <property type="protein sequence ID" value="SES03099.1"/>
    <property type="molecule type" value="Genomic_DNA"/>
</dbReference>
<gene>
    <name evidence="1" type="ORF">SAMN05421870_107201</name>
</gene>
<name>A0A1H9U151_9ACTN</name>
<dbReference type="AlphaFoldDB" id="A0A1H9U151"/>
<dbReference type="Proteomes" id="UP000182841">
    <property type="component" value="Unassembled WGS sequence"/>
</dbReference>
<evidence type="ECO:0000313" key="1">
    <source>
        <dbReference type="EMBL" id="SES03099.1"/>
    </source>
</evidence>
<reference evidence="2" key="1">
    <citation type="submission" date="2016-10" db="EMBL/GenBank/DDBJ databases">
        <authorList>
            <person name="Varghese N."/>
            <person name="Submissions S."/>
        </authorList>
    </citation>
    <scope>NUCLEOTIDE SEQUENCE [LARGE SCALE GENOMIC DNA]</scope>
    <source>
        <strain evidence="2">CGMCC 4.6825</strain>
    </source>
</reference>
<proteinExistence type="predicted"/>
<keyword evidence="2" id="KW-1185">Reference proteome</keyword>
<sequence>MNTTAAAIEANVTVATIRTWCRYGAINAVKQAGRWIIDTASLAARIAIGALKRPARTVEFTIDTMTAIGGNRWQKNGHDRVYINNWAHFAGIETSHYNTGNISSASYQGAGISNSQASKLLGCIDKVWFDAATGKIHARFGWSESRVADRDEVFAAVVSGIRDAIAAL</sequence>
<organism evidence="1 2">
    <name type="scientific">Streptomyces qinglanensis</name>
    <dbReference type="NCBI Taxonomy" id="943816"/>
    <lineage>
        <taxon>Bacteria</taxon>
        <taxon>Bacillati</taxon>
        <taxon>Actinomycetota</taxon>
        <taxon>Actinomycetes</taxon>
        <taxon>Kitasatosporales</taxon>
        <taxon>Streptomycetaceae</taxon>
        <taxon>Streptomyces</taxon>
    </lineage>
</organism>
<dbReference type="RefSeq" id="WP_075001123.1">
    <property type="nucleotide sequence ID" value="NZ_FOGO01000007.1"/>
</dbReference>
<protein>
    <submittedName>
        <fullName evidence="1">Uncharacterized protein</fullName>
    </submittedName>
</protein>
<accession>A0A1H9U151</accession>
<evidence type="ECO:0000313" key="2">
    <source>
        <dbReference type="Proteomes" id="UP000182841"/>
    </source>
</evidence>